<evidence type="ECO:0000313" key="3">
    <source>
        <dbReference type="EMBL" id="CAH4035417.1"/>
    </source>
</evidence>
<feature type="region of interest" description="Disordered" evidence="1">
    <location>
        <begin position="249"/>
        <end position="275"/>
    </location>
</feature>
<evidence type="ECO:0000259" key="2">
    <source>
        <dbReference type="PROSITE" id="PS51457"/>
    </source>
</evidence>
<comment type="caution">
    <text evidence="3">The sequence shown here is derived from an EMBL/GenBank/DDBJ whole genome shotgun (WGS) entry which is preliminary data.</text>
</comment>
<keyword evidence="4" id="KW-1185">Reference proteome</keyword>
<dbReference type="Pfam" id="PF10523">
    <property type="entry name" value="BEN"/>
    <property type="match status" value="1"/>
</dbReference>
<feature type="region of interest" description="Disordered" evidence="1">
    <location>
        <begin position="441"/>
        <end position="463"/>
    </location>
</feature>
<feature type="compositionally biased region" description="Polar residues" evidence="1">
    <location>
        <begin position="146"/>
        <end position="208"/>
    </location>
</feature>
<dbReference type="Proteomes" id="UP001152562">
    <property type="component" value="Unassembled WGS sequence"/>
</dbReference>
<protein>
    <recommendedName>
        <fullName evidence="2">BEN domain-containing protein</fullName>
    </recommendedName>
</protein>
<organism evidence="3 4">
    <name type="scientific">Pieris brassicae</name>
    <name type="common">White butterfly</name>
    <name type="synonym">Large white butterfly</name>
    <dbReference type="NCBI Taxonomy" id="7116"/>
    <lineage>
        <taxon>Eukaryota</taxon>
        <taxon>Metazoa</taxon>
        <taxon>Ecdysozoa</taxon>
        <taxon>Arthropoda</taxon>
        <taxon>Hexapoda</taxon>
        <taxon>Insecta</taxon>
        <taxon>Pterygota</taxon>
        <taxon>Neoptera</taxon>
        <taxon>Endopterygota</taxon>
        <taxon>Lepidoptera</taxon>
        <taxon>Glossata</taxon>
        <taxon>Ditrysia</taxon>
        <taxon>Papilionoidea</taxon>
        <taxon>Pieridae</taxon>
        <taxon>Pierinae</taxon>
        <taxon>Pieris</taxon>
    </lineage>
</organism>
<proteinExistence type="predicted"/>
<feature type="compositionally biased region" description="Polar residues" evidence="1">
    <location>
        <begin position="453"/>
        <end position="463"/>
    </location>
</feature>
<feature type="region of interest" description="Disordered" evidence="1">
    <location>
        <begin position="136"/>
        <end position="208"/>
    </location>
</feature>
<dbReference type="EMBL" id="CALOZG010000042">
    <property type="protein sequence ID" value="CAH4035417.1"/>
    <property type="molecule type" value="Genomic_DNA"/>
</dbReference>
<sequence>MEQGLWVLVEWVDDDSQDTKDFSSYSVVNVALIDSNEISEGKIVLVRDGVKGKPRRGQVHKTSEVKSYLEELLGVFLGRDKRLQHLVPLGTDTNEIEKPEEMILPLISESDFMQDDYTDNSDREISSIEYFFGNSASDSDAEAAPQNDQSGNAVQETNDNHSNNTPTNPEATPQTETSRQASQEGNRTDNSNTETNVETLPNDQNGQTAQERIRIANNTQPDIEISIEVTSQSHENRNLSLEGIDELSMSNSNTARNQPVTSLNDQSGQASQERYSNMETNTEYNPKGKLICDKLLQTDLTMNMGNSYQLTHNSPLQEQSITQSGTVGTASAGTITEMIPIGRGNATIPAPLLDVIDWTSYSIATRMLLQAVFPRVLINNSIAMADRSAKKCFDPVIVNDIANMVSDRCGVPKRVVRRFITTNCVDEIKLYRNRQIFKRLRQQNHEIDPPSPASSNEDSNTSE</sequence>
<reference evidence="3" key="1">
    <citation type="submission" date="2022-05" db="EMBL/GenBank/DDBJ databases">
        <authorList>
            <person name="Okamura Y."/>
        </authorList>
    </citation>
    <scope>NUCLEOTIDE SEQUENCE</scope>
</reference>
<evidence type="ECO:0000313" key="4">
    <source>
        <dbReference type="Proteomes" id="UP001152562"/>
    </source>
</evidence>
<dbReference type="PROSITE" id="PS51457">
    <property type="entry name" value="BEN"/>
    <property type="match status" value="1"/>
</dbReference>
<evidence type="ECO:0000256" key="1">
    <source>
        <dbReference type="SAM" id="MobiDB-lite"/>
    </source>
</evidence>
<dbReference type="GO" id="GO:0003677">
    <property type="term" value="F:DNA binding"/>
    <property type="evidence" value="ECO:0007669"/>
    <property type="project" value="InterPro"/>
</dbReference>
<dbReference type="AlphaFoldDB" id="A0A9P0XIA0"/>
<dbReference type="InterPro" id="IPR018379">
    <property type="entry name" value="BEN_domain"/>
</dbReference>
<name>A0A9P0XIA0_PIEBR</name>
<accession>A0A9P0XIA0</accession>
<dbReference type="Gene3D" id="1.10.10.2590">
    <property type="entry name" value="BEN domain"/>
    <property type="match status" value="1"/>
</dbReference>
<feature type="domain" description="BEN" evidence="2">
    <location>
        <begin position="342"/>
        <end position="432"/>
    </location>
</feature>
<gene>
    <name evidence="3" type="ORF">PIBRA_LOCUS11484</name>
</gene>